<evidence type="ECO:0000259" key="3">
    <source>
        <dbReference type="Pfam" id="PF00881"/>
    </source>
</evidence>
<dbReference type="OrthoDB" id="9802510at2"/>
<proteinExistence type="inferred from homology"/>
<name>A0A0L1MFQ7_PSESX</name>
<evidence type="ECO:0000256" key="1">
    <source>
        <dbReference type="ARBA" id="ARBA00007118"/>
    </source>
</evidence>
<dbReference type="PATRIC" id="fig|317.197.peg.1970"/>
<evidence type="ECO:0000313" key="4">
    <source>
        <dbReference type="EMBL" id="KNH27089.1"/>
    </source>
</evidence>
<dbReference type="EMBL" id="LFQK01000023">
    <property type="protein sequence ID" value="KNH27089.1"/>
    <property type="molecule type" value="Genomic_DNA"/>
</dbReference>
<comment type="similarity">
    <text evidence="1">Belongs to the nitroreductase family.</text>
</comment>
<keyword evidence="2" id="KW-0560">Oxidoreductase</keyword>
<dbReference type="Proteomes" id="UP000036955">
    <property type="component" value="Unassembled WGS sequence"/>
</dbReference>
<accession>A0A0L1MFQ7</accession>
<feature type="domain" description="Nitroreductase" evidence="3">
    <location>
        <begin position="19"/>
        <end position="61"/>
    </location>
</feature>
<gene>
    <name evidence="4" type="ORF">ACS77_13110</name>
</gene>
<reference evidence="4 5" key="1">
    <citation type="submission" date="2015-06" db="EMBL/GenBank/DDBJ databases">
        <authorList>
            <person name="Hoefler B.C."/>
            <person name="Straight P.D."/>
        </authorList>
    </citation>
    <scope>NUCLEOTIDE SEQUENCE [LARGE SCALE GENOMIC DNA]</scope>
    <source>
        <strain evidence="4 5">Riq4</strain>
    </source>
</reference>
<dbReference type="PANTHER" id="PTHR43673">
    <property type="entry name" value="NAD(P)H NITROREDUCTASE YDGI-RELATED"/>
    <property type="match status" value="1"/>
</dbReference>
<sequence>MTSSSSRSSTYAIDPIFLERWSPRALDGEAVISDQDLMTLFEAAHWAPSSFNSQPWRFIYARRDTPQWSRLFDLLVPMNQGWAARASALVVLVSANTAQPPGAPGPVPSYSHSLDAGAAWAYLALQATRLGWYAHAMAGFDVERAYEVLEVPKATYRVETVIAIGRLGDKSLLPPPMQEREQPNGRRPVEELVMVGGLQA</sequence>
<dbReference type="Pfam" id="PF00881">
    <property type="entry name" value="Nitroreductase"/>
    <property type="match status" value="1"/>
</dbReference>
<dbReference type="Gene3D" id="3.40.109.10">
    <property type="entry name" value="NADH Oxidase"/>
    <property type="match status" value="1"/>
</dbReference>
<comment type="caution">
    <text evidence="4">The sequence shown here is derived from an EMBL/GenBank/DDBJ whole genome shotgun (WGS) entry which is preliminary data.</text>
</comment>
<protein>
    <submittedName>
        <fullName evidence="4">Nitroreductase</fullName>
    </submittedName>
</protein>
<dbReference type="PANTHER" id="PTHR43673:SF10">
    <property type="entry name" value="NADH DEHYDROGENASE_NAD(P)H NITROREDUCTASE XCC3605-RELATED"/>
    <property type="match status" value="1"/>
</dbReference>
<dbReference type="InterPro" id="IPR000415">
    <property type="entry name" value="Nitroreductase-like"/>
</dbReference>
<dbReference type="AlphaFoldDB" id="A0A0L1MFQ7"/>
<organism evidence="4 5">
    <name type="scientific">Pseudomonas syringae</name>
    <dbReference type="NCBI Taxonomy" id="317"/>
    <lineage>
        <taxon>Bacteria</taxon>
        <taxon>Pseudomonadati</taxon>
        <taxon>Pseudomonadota</taxon>
        <taxon>Gammaproteobacteria</taxon>
        <taxon>Pseudomonadales</taxon>
        <taxon>Pseudomonadaceae</taxon>
        <taxon>Pseudomonas</taxon>
    </lineage>
</organism>
<dbReference type="CDD" id="cd02138">
    <property type="entry name" value="TdsD-like"/>
    <property type="match status" value="1"/>
</dbReference>
<dbReference type="GO" id="GO:0016491">
    <property type="term" value="F:oxidoreductase activity"/>
    <property type="evidence" value="ECO:0007669"/>
    <property type="project" value="UniProtKB-KW"/>
</dbReference>
<evidence type="ECO:0000313" key="5">
    <source>
        <dbReference type="Proteomes" id="UP000036955"/>
    </source>
</evidence>
<dbReference type="InterPro" id="IPR029479">
    <property type="entry name" value="Nitroreductase"/>
</dbReference>
<evidence type="ECO:0000256" key="2">
    <source>
        <dbReference type="ARBA" id="ARBA00023002"/>
    </source>
</evidence>
<dbReference type="SUPFAM" id="SSF55469">
    <property type="entry name" value="FMN-dependent nitroreductase-like"/>
    <property type="match status" value="1"/>
</dbReference>